<comment type="caution">
    <text evidence="2">The sequence shown here is derived from an EMBL/GenBank/DDBJ whole genome shotgun (WGS) entry which is preliminary data.</text>
</comment>
<feature type="region of interest" description="Disordered" evidence="1">
    <location>
        <begin position="65"/>
        <end position="89"/>
    </location>
</feature>
<reference evidence="2" key="1">
    <citation type="journal article" date="2023" name="Mol. Phylogenet. Evol.">
        <title>Genome-scale phylogeny and comparative genomics of the fungal order Sordariales.</title>
        <authorList>
            <person name="Hensen N."/>
            <person name="Bonometti L."/>
            <person name="Westerberg I."/>
            <person name="Brannstrom I.O."/>
            <person name="Guillou S."/>
            <person name="Cros-Aarteil S."/>
            <person name="Calhoun S."/>
            <person name="Haridas S."/>
            <person name="Kuo A."/>
            <person name="Mondo S."/>
            <person name="Pangilinan J."/>
            <person name="Riley R."/>
            <person name="LaButti K."/>
            <person name="Andreopoulos B."/>
            <person name="Lipzen A."/>
            <person name="Chen C."/>
            <person name="Yan M."/>
            <person name="Daum C."/>
            <person name="Ng V."/>
            <person name="Clum A."/>
            <person name="Steindorff A."/>
            <person name="Ohm R.A."/>
            <person name="Martin F."/>
            <person name="Silar P."/>
            <person name="Natvig D.O."/>
            <person name="Lalanne C."/>
            <person name="Gautier V."/>
            <person name="Ament-Velasquez S.L."/>
            <person name="Kruys A."/>
            <person name="Hutchinson M.I."/>
            <person name="Powell A.J."/>
            <person name="Barry K."/>
            <person name="Miller A.N."/>
            <person name="Grigoriev I.V."/>
            <person name="Debuchy R."/>
            <person name="Gladieux P."/>
            <person name="Hiltunen Thoren M."/>
            <person name="Johannesson H."/>
        </authorList>
    </citation>
    <scope>NUCLEOTIDE SEQUENCE</scope>
    <source>
        <strain evidence="2">CBS 626.80</strain>
    </source>
</reference>
<accession>A0AAN6NNR6</accession>
<evidence type="ECO:0000313" key="3">
    <source>
        <dbReference type="Proteomes" id="UP001303222"/>
    </source>
</evidence>
<gene>
    <name evidence="2" type="ORF">QBC32DRAFT_349624</name>
</gene>
<feature type="region of interest" description="Disordered" evidence="1">
    <location>
        <begin position="1"/>
        <end position="35"/>
    </location>
</feature>
<organism evidence="2 3">
    <name type="scientific">Pseudoneurospora amorphoporcata</name>
    <dbReference type="NCBI Taxonomy" id="241081"/>
    <lineage>
        <taxon>Eukaryota</taxon>
        <taxon>Fungi</taxon>
        <taxon>Dikarya</taxon>
        <taxon>Ascomycota</taxon>
        <taxon>Pezizomycotina</taxon>
        <taxon>Sordariomycetes</taxon>
        <taxon>Sordariomycetidae</taxon>
        <taxon>Sordariales</taxon>
        <taxon>Sordariaceae</taxon>
        <taxon>Pseudoneurospora</taxon>
    </lineage>
</organism>
<protein>
    <submittedName>
        <fullName evidence="2">Uncharacterized protein</fullName>
    </submittedName>
</protein>
<sequence length="143" mass="15547">MRRQKGVSSSLGHSATLSTAPTDKHDTSMQEQQRWVAYNSPADRNAIAALIPAALQQKYQLQAPCCRGPSKHSTQISSSQYQGSSPGRIEADDLKLATRVPIGRQFLAVDETRSAGWSKTGRREEESKSTLEGGRCSDGWGAQ</sequence>
<feature type="region of interest" description="Disordered" evidence="1">
    <location>
        <begin position="111"/>
        <end position="143"/>
    </location>
</feature>
<feature type="compositionally biased region" description="Polar residues" evidence="1">
    <location>
        <begin position="1"/>
        <end position="21"/>
    </location>
</feature>
<evidence type="ECO:0000256" key="1">
    <source>
        <dbReference type="SAM" id="MobiDB-lite"/>
    </source>
</evidence>
<proteinExistence type="predicted"/>
<feature type="compositionally biased region" description="Polar residues" evidence="1">
    <location>
        <begin position="71"/>
        <end position="85"/>
    </location>
</feature>
<name>A0AAN6NNR6_9PEZI</name>
<dbReference type="AlphaFoldDB" id="A0AAN6NNR6"/>
<keyword evidence="3" id="KW-1185">Reference proteome</keyword>
<dbReference type="Proteomes" id="UP001303222">
    <property type="component" value="Unassembled WGS sequence"/>
</dbReference>
<dbReference type="EMBL" id="MU859222">
    <property type="protein sequence ID" value="KAK3949254.1"/>
    <property type="molecule type" value="Genomic_DNA"/>
</dbReference>
<reference evidence="2" key="2">
    <citation type="submission" date="2023-06" db="EMBL/GenBank/DDBJ databases">
        <authorList>
            <consortium name="Lawrence Berkeley National Laboratory"/>
            <person name="Mondo S.J."/>
            <person name="Hensen N."/>
            <person name="Bonometti L."/>
            <person name="Westerberg I."/>
            <person name="Brannstrom I.O."/>
            <person name="Guillou S."/>
            <person name="Cros-Aarteil S."/>
            <person name="Calhoun S."/>
            <person name="Haridas S."/>
            <person name="Kuo A."/>
            <person name="Pangilinan J."/>
            <person name="Riley R."/>
            <person name="Labutti K."/>
            <person name="Andreopoulos B."/>
            <person name="Lipzen A."/>
            <person name="Chen C."/>
            <person name="Yanf M."/>
            <person name="Daum C."/>
            <person name="Ng V."/>
            <person name="Clum A."/>
            <person name="Steindorff A."/>
            <person name="Ohm R."/>
            <person name="Martin F."/>
            <person name="Silar P."/>
            <person name="Natvig D."/>
            <person name="Lalanne C."/>
            <person name="Gautier V."/>
            <person name="Ament-Velasquez S.L."/>
            <person name="Kruys A."/>
            <person name="Hutchinson M.I."/>
            <person name="Powell A.J."/>
            <person name="Barry K."/>
            <person name="Miller A.N."/>
            <person name="Grigoriev I.V."/>
            <person name="Debuchy R."/>
            <person name="Gladieux P."/>
            <person name="Thoren M.H."/>
            <person name="Johannesson H."/>
        </authorList>
    </citation>
    <scope>NUCLEOTIDE SEQUENCE</scope>
    <source>
        <strain evidence="2">CBS 626.80</strain>
    </source>
</reference>
<evidence type="ECO:0000313" key="2">
    <source>
        <dbReference type="EMBL" id="KAK3949254.1"/>
    </source>
</evidence>